<dbReference type="Proteomes" id="UP000503144">
    <property type="component" value="Chromosome"/>
</dbReference>
<name>A0ABX6LE88_9BACT</name>
<reference evidence="1" key="1">
    <citation type="submission" date="2020-09" db="EMBL/GenBank/DDBJ databases">
        <authorList>
            <person name="Kittiwongwattana C."/>
        </authorList>
    </citation>
    <scope>NUCLEOTIDE SEQUENCE</scope>
    <source>
        <strain evidence="1">1303</strain>
    </source>
</reference>
<keyword evidence="2" id="KW-1185">Reference proteome</keyword>
<evidence type="ECO:0000313" key="2">
    <source>
        <dbReference type="Proteomes" id="UP000503144"/>
    </source>
</evidence>
<proteinExistence type="predicted"/>
<protein>
    <submittedName>
        <fullName evidence="1">Uncharacterized protein</fullName>
    </submittedName>
</protein>
<accession>A0ABX6LE88</accession>
<gene>
    <name evidence="1" type="ORF">HF324_10440</name>
</gene>
<organism evidence="1 2">
    <name type="scientific">Chitinophaga oryzae</name>
    <dbReference type="NCBI Taxonomy" id="2725414"/>
    <lineage>
        <taxon>Bacteria</taxon>
        <taxon>Pseudomonadati</taxon>
        <taxon>Bacteroidota</taxon>
        <taxon>Chitinophagia</taxon>
        <taxon>Chitinophagales</taxon>
        <taxon>Chitinophagaceae</taxon>
        <taxon>Chitinophaga</taxon>
    </lineage>
</organism>
<sequence>MRLLCFHPDKTSIPYSSYVKSLKTYPFTTVVVDNYHLLKQTIAMGQYEIVLLPWNSRSWLETMKIRRISSLLRQSSPICFILLYRSSLCLISDLLRMIMPISNNFTFSKSIQPTAFSVLVQKLFLRWQQQFELIEAAIQHRKTRPIKGVVAVGYAAGELIKLSLSKLSIHVTLTEVSVNFEKQFLHELPDFVLLHCHNRKGDSDIVMAATHTIRRLHPRCLIYVTCSSAAWPHFIDRYRLLEFSFDELLLTPFTTEELQGMLFRDLFTRRRYHLPPTHS</sequence>
<evidence type="ECO:0000313" key="1">
    <source>
        <dbReference type="EMBL" id="QJB38260.1"/>
    </source>
</evidence>
<dbReference type="EMBL" id="CP051204">
    <property type="protein sequence ID" value="QJB38260.1"/>
    <property type="molecule type" value="Genomic_DNA"/>
</dbReference>